<dbReference type="GO" id="GO:0004866">
    <property type="term" value="F:endopeptidase inhibitor activity"/>
    <property type="evidence" value="ECO:0007669"/>
    <property type="project" value="InterPro"/>
</dbReference>
<reference evidence="12" key="1">
    <citation type="submission" date="2018-06" db="EMBL/GenBank/DDBJ databases">
        <authorList>
            <person name="Helene L.C."/>
            <person name="Dall'Agnol R."/>
            <person name="Delamuta J.R."/>
            <person name="Hungria M."/>
        </authorList>
    </citation>
    <scope>NUCLEOTIDE SEQUENCE [LARGE SCALE GENOMIC DNA]</scope>
    <source>
        <strain evidence="12">AC99b</strain>
    </source>
</reference>
<evidence type="ECO:0000256" key="2">
    <source>
        <dbReference type="ARBA" id="ARBA00007138"/>
    </source>
</evidence>
<evidence type="ECO:0000313" key="12">
    <source>
        <dbReference type="Proteomes" id="UP000251558"/>
    </source>
</evidence>
<feature type="region of interest" description="Disordered" evidence="8">
    <location>
        <begin position="32"/>
        <end position="95"/>
    </location>
</feature>
<evidence type="ECO:0000256" key="4">
    <source>
        <dbReference type="ARBA" id="ARBA00023136"/>
    </source>
</evidence>
<keyword evidence="5" id="KW-0564">Palmitate</keyword>
<keyword evidence="3 9" id="KW-0732">Signal</keyword>
<protein>
    <recommendedName>
        <fullName evidence="10">Alkaline proteinase inhibitor/ Outer membrane lipoprotein Omp19 domain-containing protein</fullName>
    </recommendedName>
</protein>
<dbReference type="InterPro" id="IPR016085">
    <property type="entry name" value="Protease_inh_B-barrel_dom"/>
</dbReference>
<feature type="compositionally biased region" description="Polar residues" evidence="8">
    <location>
        <begin position="175"/>
        <end position="187"/>
    </location>
</feature>
<keyword evidence="12" id="KW-1185">Reference proteome</keyword>
<evidence type="ECO:0000313" key="11">
    <source>
        <dbReference type="EMBL" id="RAZ85377.1"/>
    </source>
</evidence>
<evidence type="ECO:0000256" key="5">
    <source>
        <dbReference type="ARBA" id="ARBA00023139"/>
    </source>
</evidence>
<accession>A0A330HKY4</accession>
<evidence type="ECO:0000256" key="8">
    <source>
        <dbReference type="SAM" id="MobiDB-lite"/>
    </source>
</evidence>
<feature type="signal peptide" evidence="9">
    <location>
        <begin position="1"/>
        <end position="28"/>
    </location>
</feature>
<proteinExistence type="inferred from homology"/>
<dbReference type="GO" id="GO:0009279">
    <property type="term" value="C:cell outer membrane"/>
    <property type="evidence" value="ECO:0007669"/>
    <property type="project" value="UniProtKB-SubCell"/>
</dbReference>
<evidence type="ECO:0000256" key="7">
    <source>
        <dbReference type="ARBA" id="ARBA00023288"/>
    </source>
</evidence>
<comment type="subcellular location">
    <subcellularLocation>
        <location evidence="1">Cell outer membrane</location>
        <topology evidence="1">Lipid-anchor</topology>
    </subcellularLocation>
</comment>
<dbReference type="Pfam" id="PF02974">
    <property type="entry name" value="Inh"/>
    <property type="match status" value="1"/>
</dbReference>
<dbReference type="PIRSF" id="PIRSF034005">
    <property type="entry name" value="OM_lipoprot_Omp19_bac"/>
    <property type="match status" value="1"/>
</dbReference>
<feature type="compositionally biased region" description="Polar residues" evidence="8">
    <location>
        <begin position="67"/>
        <end position="82"/>
    </location>
</feature>
<dbReference type="InterPro" id="IPR021140">
    <property type="entry name" value="Inh/Omp19"/>
</dbReference>
<keyword evidence="6" id="KW-0998">Cell outer membrane</keyword>
<dbReference type="PROSITE" id="PS51257">
    <property type="entry name" value="PROKAR_LIPOPROTEIN"/>
    <property type="match status" value="1"/>
</dbReference>
<dbReference type="Proteomes" id="UP000251558">
    <property type="component" value="Unassembled WGS sequence"/>
</dbReference>
<name>A0A330HKY4_9HYPH</name>
<evidence type="ECO:0000256" key="6">
    <source>
        <dbReference type="ARBA" id="ARBA00023237"/>
    </source>
</evidence>
<comment type="caution">
    <text evidence="11">The sequence shown here is derived from an EMBL/GenBank/DDBJ whole genome shotgun (WGS) entry which is preliminary data.</text>
</comment>
<gene>
    <name evidence="11" type="ORF">DPM33_29795</name>
</gene>
<feature type="region of interest" description="Disordered" evidence="8">
    <location>
        <begin position="168"/>
        <end position="187"/>
    </location>
</feature>
<dbReference type="AlphaFoldDB" id="A0A330HKY4"/>
<comment type="similarity">
    <text evidence="2">Belongs to the rhizobiaceae omp19 lipoprotein family.</text>
</comment>
<evidence type="ECO:0000256" key="1">
    <source>
        <dbReference type="ARBA" id="ARBA00004459"/>
    </source>
</evidence>
<dbReference type="Gene3D" id="2.40.128.10">
    <property type="match status" value="1"/>
</dbReference>
<dbReference type="InterPro" id="IPR010571">
    <property type="entry name" value="OM_lipoprot_Omp19_bac"/>
</dbReference>
<feature type="chain" id="PRO_5016256695" description="Alkaline proteinase inhibitor/ Outer membrane lipoprotein Omp19 domain-containing protein" evidence="9">
    <location>
        <begin position="29"/>
        <end position="187"/>
    </location>
</feature>
<keyword evidence="7" id="KW-0449">Lipoprotein</keyword>
<evidence type="ECO:0000256" key="3">
    <source>
        <dbReference type="ARBA" id="ARBA00022729"/>
    </source>
</evidence>
<feature type="domain" description="Alkaline proteinase inhibitor/ Outer membrane lipoprotein Omp19" evidence="10">
    <location>
        <begin position="97"/>
        <end position="187"/>
    </location>
</feature>
<keyword evidence="4" id="KW-0472">Membrane</keyword>
<reference evidence="11 12" key="2">
    <citation type="submission" date="2018-07" db="EMBL/GenBank/DDBJ databases">
        <title>Diversity of Mesorhizobium strains in Brazil.</title>
        <authorList>
            <person name="Helene L.C.F."/>
            <person name="Dall'Agnol R."/>
            <person name="Delamuta J.R.M."/>
            <person name="Hungria M."/>
        </authorList>
    </citation>
    <scope>NUCLEOTIDE SEQUENCE [LARGE SCALE GENOMIC DNA]</scope>
    <source>
        <strain evidence="11 12">AC99b</strain>
    </source>
</reference>
<dbReference type="RefSeq" id="WP_112101018.1">
    <property type="nucleotide sequence ID" value="NZ_QMBP01000020.1"/>
</dbReference>
<dbReference type="EMBL" id="QMBP01000020">
    <property type="protein sequence ID" value="RAZ85377.1"/>
    <property type="molecule type" value="Genomic_DNA"/>
</dbReference>
<evidence type="ECO:0000259" key="10">
    <source>
        <dbReference type="Pfam" id="PF02974"/>
    </source>
</evidence>
<evidence type="ECO:0000256" key="9">
    <source>
        <dbReference type="SAM" id="SignalP"/>
    </source>
</evidence>
<dbReference type="OrthoDB" id="7677911at2"/>
<sequence>MTRPFSRPSLFSKTGLLAVSLAALVASGCSTSRFSSMDDQQPAPLTPAPAGTVTQNQLPPPAAPGTTDPSQFPTAPKNSQVASLPPDGTAPAGATDLTATSVAGVWNVNVSGQSCKVATPQTKFGAGYRAGPLHCPAPIDGIKSWNVAGKQLTLYDENGGTLARLYSSGGEKFDGQTSSGQPISLTR</sequence>
<dbReference type="SUPFAM" id="SSF50882">
    <property type="entry name" value="beta-Barrel protease inhibitors"/>
    <property type="match status" value="1"/>
</dbReference>
<organism evidence="11 12">
    <name type="scientific">Mesorhizobium hawassense</name>
    <dbReference type="NCBI Taxonomy" id="1209954"/>
    <lineage>
        <taxon>Bacteria</taxon>
        <taxon>Pseudomonadati</taxon>
        <taxon>Pseudomonadota</taxon>
        <taxon>Alphaproteobacteria</taxon>
        <taxon>Hyphomicrobiales</taxon>
        <taxon>Phyllobacteriaceae</taxon>
        <taxon>Mesorhizobium</taxon>
    </lineage>
</organism>